<comment type="caution">
    <text evidence="6">The sequence shown here is derived from an EMBL/GenBank/DDBJ whole genome shotgun (WGS) entry which is preliminary data.</text>
</comment>
<protein>
    <submittedName>
        <fullName evidence="6">Disrupted in renal carcinoma protein 2 homolog</fullName>
    </submittedName>
</protein>
<dbReference type="GO" id="GO:0022857">
    <property type="term" value="F:transmembrane transporter activity"/>
    <property type="evidence" value="ECO:0007669"/>
    <property type="project" value="InterPro"/>
</dbReference>
<evidence type="ECO:0000313" key="6">
    <source>
        <dbReference type="EMBL" id="GFO22951.1"/>
    </source>
</evidence>
<keyword evidence="4 5" id="KW-0472">Membrane</keyword>
<dbReference type="InterPro" id="IPR011701">
    <property type="entry name" value="MFS"/>
</dbReference>
<feature type="transmembrane region" description="Helical" evidence="5">
    <location>
        <begin position="400"/>
        <end position="423"/>
    </location>
</feature>
<feature type="transmembrane region" description="Helical" evidence="5">
    <location>
        <begin position="81"/>
        <end position="102"/>
    </location>
</feature>
<reference evidence="6 7" key="1">
    <citation type="journal article" date="2021" name="Elife">
        <title>Chloroplast acquisition without the gene transfer in kleptoplastic sea slugs, Plakobranchus ocellatus.</title>
        <authorList>
            <person name="Maeda T."/>
            <person name="Takahashi S."/>
            <person name="Yoshida T."/>
            <person name="Shimamura S."/>
            <person name="Takaki Y."/>
            <person name="Nagai Y."/>
            <person name="Toyoda A."/>
            <person name="Suzuki Y."/>
            <person name="Arimoto A."/>
            <person name="Ishii H."/>
            <person name="Satoh N."/>
            <person name="Nishiyama T."/>
            <person name="Hasebe M."/>
            <person name="Maruyama T."/>
            <person name="Minagawa J."/>
            <person name="Obokata J."/>
            <person name="Shigenobu S."/>
        </authorList>
    </citation>
    <scope>NUCLEOTIDE SEQUENCE [LARGE SCALE GENOMIC DNA]</scope>
</reference>
<gene>
    <name evidence="6" type="ORF">PoB_004945600</name>
</gene>
<feature type="transmembrane region" description="Helical" evidence="5">
    <location>
        <begin position="142"/>
        <end position="165"/>
    </location>
</feature>
<accession>A0AAV4BV51</accession>
<feature type="transmembrane region" description="Helical" evidence="5">
    <location>
        <begin position="44"/>
        <end position="61"/>
    </location>
</feature>
<evidence type="ECO:0000256" key="1">
    <source>
        <dbReference type="ARBA" id="ARBA00004141"/>
    </source>
</evidence>
<proteinExistence type="predicted"/>
<dbReference type="Gene3D" id="1.20.1250.20">
    <property type="entry name" value="MFS general substrate transporter like domains"/>
    <property type="match status" value="2"/>
</dbReference>
<feature type="transmembrane region" description="Helical" evidence="5">
    <location>
        <begin position="435"/>
        <end position="457"/>
    </location>
</feature>
<dbReference type="PANTHER" id="PTHR10924">
    <property type="entry name" value="MAJOR FACILITATOR SUPERFAMILY PROTEIN-RELATED"/>
    <property type="match status" value="1"/>
</dbReference>
<keyword evidence="3 5" id="KW-1133">Transmembrane helix</keyword>
<dbReference type="AlphaFoldDB" id="A0AAV4BV51"/>
<keyword evidence="2 5" id="KW-0812">Transmembrane</keyword>
<evidence type="ECO:0000313" key="7">
    <source>
        <dbReference type="Proteomes" id="UP000735302"/>
    </source>
</evidence>
<evidence type="ECO:0000256" key="3">
    <source>
        <dbReference type="ARBA" id="ARBA00022989"/>
    </source>
</evidence>
<dbReference type="GO" id="GO:0016020">
    <property type="term" value="C:membrane"/>
    <property type="evidence" value="ECO:0007669"/>
    <property type="project" value="UniProtKB-SubCell"/>
</dbReference>
<dbReference type="SUPFAM" id="SSF103473">
    <property type="entry name" value="MFS general substrate transporter"/>
    <property type="match status" value="1"/>
</dbReference>
<dbReference type="InterPro" id="IPR036259">
    <property type="entry name" value="MFS_trans_sf"/>
</dbReference>
<feature type="transmembrane region" description="Helical" evidence="5">
    <location>
        <begin position="172"/>
        <end position="192"/>
    </location>
</feature>
<evidence type="ECO:0000256" key="5">
    <source>
        <dbReference type="SAM" id="Phobius"/>
    </source>
</evidence>
<feature type="transmembrane region" description="Helical" evidence="5">
    <location>
        <begin position="341"/>
        <end position="358"/>
    </location>
</feature>
<evidence type="ECO:0000256" key="2">
    <source>
        <dbReference type="ARBA" id="ARBA00022692"/>
    </source>
</evidence>
<dbReference type="Pfam" id="PF07690">
    <property type="entry name" value="MFS_1"/>
    <property type="match status" value="1"/>
</dbReference>
<feature type="transmembrane region" description="Helical" evidence="5">
    <location>
        <begin position="463"/>
        <end position="482"/>
    </location>
</feature>
<feature type="transmembrane region" description="Helical" evidence="5">
    <location>
        <begin position="370"/>
        <end position="388"/>
    </location>
</feature>
<sequence>MKMDVNPGSINRPTNTEVDETSQLLRSASLLNNEIQVKVYKRRWYILTMFSIFCFTQGAMWNTFGPISETCEEAFGWSDATIAWITNWGSVSFMVTAFQFFWMMQVKGLRWAVLTSSFFLLFGAAFRVISSSPKTATILFHIGQFVSGFAGPVSMGAGPAVSAVWFPPNERVTATAISTSMGLFGVAVPYLLGPFIVERGIPTVHNSTKETSQFHSSVLQSDENDMDVFSNSTQFGNITDIRIQKEREQIMLYMYIECIWCGLLFLIILCYFPKAPSLPPSMSANTGRQSYWAGTFSLFKNRHFLFIAITYAISSGVYGAWQSVLDVNLKPEGISEKDAGWIGFYSTVASCVAAVLVGRFGDLFARHMKLFILALFVVATACFAIFSLELLGGVIPRYDALLYGTVIAGSTFLLSATPMLFELACETAFPASESAANGMLTILNNLLAILFMIPFAVPNIGTMWMNWTLTGSCLVSIPFITMMSGGFRRLALDEYTNQEQIVDPGSVDIVADHDYSVAFCPPSAGLTSAQDMEVSSGSKQGRDLALSQQDLGYGSTSVLTPVEVHIDAATLTDNQKGAAHI</sequence>
<feature type="transmembrane region" description="Helical" evidence="5">
    <location>
        <begin position="304"/>
        <end position="321"/>
    </location>
</feature>
<feature type="transmembrane region" description="Helical" evidence="5">
    <location>
        <begin position="252"/>
        <end position="272"/>
    </location>
</feature>
<dbReference type="PANTHER" id="PTHR10924:SF27">
    <property type="entry name" value="SOLUTE CARRIER FAMILY 49 MEMBER 4"/>
    <property type="match status" value="1"/>
</dbReference>
<keyword evidence="7" id="KW-1185">Reference proteome</keyword>
<comment type="subcellular location">
    <subcellularLocation>
        <location evidence="1">Membrane</location>
        <topology evidence="1">Multi-pass membrane protein</topology>
    </subcellularLocation>
</comment>
<dbReference type="Proteomes" id="UP000735302">
    <property type="component" value="Unassembled WGS sequence"/>
</dbReference>
<dbReference type="InterPro" id="IPR049680">
    <property type="entry name" value="FLVCR1-2_SLC49-like"/>
</dbReference>
<feature type="transmembrane region" description="Helical" evidence="5">
    <location>
        <begin position="109"/>
        <end position="130"/>
    </location>
</feature>
<dbReference type="EMBL" id="BLXT01005465">
    <property type="protein sequence ID" value="GFO22951.1"/>
    <property type="molecule type" value="Genomic_DNA"/>
</dbReference>
<organism evidence="6 7">
    <name type="scientific">Plakobranchus ocellatus</name>
    <dbReference type="NCBI Taxonomy" id="259542"/>
    <lineage>
        <taxon>Eukaryota</taxon>
        <taxon>Metazoa</taxon>
        <taxon>Spiralia</taxon>
        <taxon>Lophotrochozoa</taxon>
        <taxon>Mollusca</taxon>
        <taxon>Gastropoda</taxon>
        <taxon>Heterobranchia</taxon>
        <taxon>Euthyneura</taxon>
        <taxon>Panpulmonata</taxon>
        <taxon>Sacoglossa</taxon>
        <taxon>Placobranchoidea</taxon>
        <taxon>Plakobranchidae</taxon>
        <taxon>Plakobranchus</taxon>
    </lineage>
</organism>
<evidence type="ECO:0000256" key="4">
    <source>
        <dbReference type="ARBA" id="ARBA00023136"/>
    </source>
</evidence>
<name>A0AAV4BV51_9GAST</name>